<dbReference type="PROSITE" id="PS01180">
    <property type="entry name" value="CUB"/>
    <property type="match status" value="1"/>
</dbReference>
<organism evidence="7 8">
    <name type="scientific">Adineta steineri</name>
    <dbReference type="NCBI Taxonomy" id="433720"/>
    <lineage>
        <taxon>Eukaryota</taxon>
        <taxon>Metazoa</taxon>
        <taxon>Spiralia</taxon>
        <taxon>Gnathifera</taxon>
        <taxon>Rotifera</taxon>
        <taxon>Eurotatoria</taxon>
        <taxon>Bdelloidea</taxon>
        <taxon>Adinetida</taxon>
        <taxon>Adinetidae</taxon>
        <taxon>Adineta</taxon>
    </lineage>
</organism>
<evidence type="ECO:0000313" key="8">
    <source>
        <dbReference type="Proteomes" id="UP000663881"/>
    </source>
</evidence>
<sequence length="559" mass="63706">MVLHIFLLNIFLIIFQWQIKQISTETVSGCTINNNNRRINNDKTSVTLSCANNGYILVKNLTFGVHKTSSFSTATTATSSCTYQPGDCTTRTTYIGMECNGLTTCDLDLNPQYLHICSQYSDYMVLDYSCLQGPSLSVCSNRLISTSLNKDHRLFLRSPNYPHEYENSLNCSCQINTIKSSIKFLDFYLEERDEMNICSRDYLQINNRSYCGSSIDDNNNQMTSSISFDSSFQLIFKTNDVITRKGFWVMINSQYPLQVSCNNLIESSSTIITTTTEVIQDSTSTSVISLTKSSSFNLSNNNNDNNNNSNNPKRRHALSYILILTTVFVVVLLLLNVLLIILCWRQRRPKTTIDSKTNDTNRPFFCSIRSSASSSSSITYGETPVLTSLDTQKQQTLSTRYIYQSNKANLDTTPSTSTTTATGPYEDLNDSISIHRQYNKPKLSDSHSPYIEHRPMFSSPNTAYNRMIHFPPVPIRCHLSSPVQTFYPPQPFIDSQHIYETIQDGHCPYQRLAATLRRQQQQQHQPQCTCYYDHNEQNYPIRTLNNEHLNTESTPETLV</sequence>
<reference evidence="7" key="1">
    <citation type="submission" date="2021-02" db="EMBL/GenBank/DDBJ databases">
        <authorList>
            <person name="Nowell W R."/>
        </authorList>
    </citation>
    <scope>NUCLEOTIDE SEQUENCE</scope>
</reference>
<evidence type="ECO:0000313" key="6">
    <source>
        <dbReference type="EMBL" id="CAF1214696.1"/>
    </source>
</evidence>
<proteinExistence type="predicted"/>
<dbReference type="InterPro" id="IPR043159">
    <property type="entry name" value="Lectin_gal-bd_sf"/>
</dbReference>
<dbReference type="Pfam" id="PF00431">
    <property type="entry name" value="CUB"/>
    <property type="match status" value="1"/>
</dbReference>
<feature type="transmembrane region" description="Helical" evidence="3">
    <location>
        <begin position="317"/>
        <end position="344"/>
    </location>
</feature>
<evidence type="ECO:0000256" key="2">
    <source>
        <dbReference type="PROSITE-ProRule" id="PRU00059"/>
    </source>
</evidence>
<dbReference type="CDD" id="cd22823">
    <property type="entry name" value="Gal_Rha_Lectin"/>
    <property type="match status" value="1"/>
</dbReference>
<feature type="signal peptide" evidence="4">
    <location>
        <begin position="1"/>
        <end position="24"/>
    </location>
</feature>
<keyword evidence="3" id="KW-1133">Transmembrane helix</keyword>
<dbReference type="EMBL" id="CAJOAY010001783">
    <property type="protein sequence ID" value="CAF3885982.1"/>
    <property type="molecule type" value="Genomic_DNA"/>
</dbReference>
<keyword evidence="4" id="KW-0732">Signal</keyword>
<gene>
    <name evidence="7" type="ORF">OKA104_LOCUS23397</name>
    <name evidence="6" type="ORF">VCS650_LOCUS26379</name>
</gene>
<feature type="domain" description="CUB" evidence="5">
    <location>
        <begin position="139"/>
        <end position="254"/>
    </location>
</feature>
<dbReference type="Gene3D" id="2.60.120.740">
    <property type="match status" value="1"/>
</dbReference>
<keyword evidence="3" id="KW-0472">Membrane</keyword>
<dbReference type="InterPro" id="IPR035914">
    <property type="entry name" value="Sperma_CUB_dom_sf"/>
</dbReference>
<dbReference type="Proteomes" id="UP000663881">
    <property type="component" value="Unassembled WGS sequence"/>
</dbReference>
<dbReference type="AlphaFoldDB" id="A0A819GVY5"/>
<protein>
    <recommendedName>
        <fullName evidence="5">CUB domain-containing protein</fullName>
    </recommendedName>
</protein>
<name>A0A819GVY5_9BILA</name>
<evidence type="ECO:0000313" key="7">
    <source>
        <dbReference type="EMBL" id="CAF3885982.1"/>
    </source>
</evidence>
<dbReference type="Gene3D" id="2.60.120.290">
    <property type="entry name" value="Spermadhesin, CUB domain"/>
    <property type="match status" value="1"/>
</dbReference>
<keyword evidence="3" id="KW-0812">Transmembrane</keyword>
<accession>A0A819GVY5</accession>
<dbReference type="SMART" id="SM00042">
    <property type="entry name" value="CUB"/>
    <property type="match status" value="1"/>
</dbReference>
<keyword evidence="1" id="KW-1015">Disulfide bond</keyword>
<evidence type="ECO:0000256" key="3">
    <source>
        <dbReference type="SAM" id="Phobius"/>
    </source>
</evidence>
<dbReference type="Proteomes" id="UP000663891">
    <property type="component" value="Unassembled WGS sequence"/>
</dbReference>
<evidence type="ECO:0000259" key="5">
    <source>
        <dbReference type="PROSITE" id="PS01180"/>
    </source>
</evidence>
<evidence type="ECO:0000256" key="1">
    <source>
        <dbReference type="ARBA" id="ARBA00023157"/>
    </source>
</evidence>
<comment type="caution">
    <text evidence="2">Lacks conserved residue(s) required for the propagation of feature annotation.</text>
</comment>
<dbReference type="InterPro" id="IPR000859">
    <property type="entry name" value="CUB_dom"/>
</dbReference>
<comment type="caution">
    <text evidence="7">The sequence shown here is derived from an EMBL/GenBank/DDBJ whole genome shotgun (WGS) entry which is preliminary data.</text>
</comment>
<feature type="chain" id="PRO_5035618353" description="CUB domain-containing protein" evidence="4">
    <location>
        <begin position="25"/>
        <end position="559"/>
    </location>
</feature>
<dbReference type="OrthoDB" id="10030117at2759"/>
<evidence type="ECO:0000256" key="4">
    <source>
        <dbReference type="SAM" id="SignalP"/>
    </source>
</evidence>
<dbReference type="EMBL" id="CAJNON010000353">
    <property type="protein sequence ID" value="CAF1214696.1"/>
    <property type="molecule type" value="Genomic_DNA"/>
</dbReference>
<dbReference type="SUPFAM" id="SSF49854">
    <property type="entry name" value="Spermadhesin, CUB domain"/>
    <property type="match status" value="1"/>
</dbReference>
<dbReference type="CDD" id="cd00041">
    <property type="entry name" value="CUB"/>
    <property type="match status" value="1"/>
</dbReference>